<organism evidence="3 4">
    <name type="scientific">Streptomyces rochei</name>
    <name type="common">Streptomyces parvullus</name>
    <dbReference type="NCBI Taxonomy" id="1928"/>
    <lineage>
        <taxon>Bacteria</taxon>
        <taxon>Bacillati</taxon>
        <taxon>Actinomycetota</taxon>
        <taxon>Actinomycetes</taxon>
        <taxon>Kitasatosporales</taxon>
        <taxon>Streptomycetaceae</taxon>
        <taxon>Streptomyces</taxon>
        <taxon>Streptomyces rochei group</taxon>
    </lineage>
</organism>
<reference evidence="3" key="1">
    <citation type="submission" date="2023-03" db="EMBL/GenBank/DDBJ databases">
        <title>Borrelidin-producing and root-colonizing Streptomyces rochei is a potent biopesticide for soil-borne oomycete-caused plant diseases.</title>
        <authorList>
            <person name="Zhou D."/>
            <person name="Wang X."/>
            <person name="Navarro-Munoz J.C."/>
            <person name="Li W."/>
            <person name="Li J."/>
            <person name="Jiu M."/>
            <person name="Deng S."/>
            <person name="Ye Y."/>
            <person name="Daly P."/>
            <person name="Wei L."/>
        </authorList>
    </citation>
    <scope>NUCLEOTIDE SEQUENCE</scope>
    <source>
        <strain evidence="3">JK1</strain>
    </source>
</reference>
<dbReference type="GeneID" id="90943351"/>
<evidence type="ECO:0000313" key="3">
    <source>
        <dbReference type="EMBL" id="WMC86785.1"/>
    </source>
</evidence>
<feature type="signal peptide" evidence="2">
    <location>
        <begin position="1"/>
        <end position="21"/>
    </location>
</feature>
<protein>
    <recommendedName>
        <fullName evidence="5">Lipoprotein</fullName>
    </recommendedName>
</protein>
<evidence type="ECO:0000256" key="1">
    <source>
        <dbReference type="SAM" id="MobiDB-lite"/>
    </source>
</evidence>
<dbReference type="EMBL" id="CP121271">
    <property type="protein sequence ID" value="WMC86785.1"/>
    <property type="molecule type" value="Genomic_DNA"/>
</dbReference>
<proteinExistence type="predicted"/>
<dbReference type="Proteomes" id="UP001231701">
    <property type="component" value="Chromosome"/>
</dbReference>
<evidence type="ECO:0000313" key="4">
    <source>
        <dbReference type="Proteomes" id="UP001231701"/>
    </source>
</evidence>
<feature type="chain" id="PRO_5043601312" description="Lipoprotein" evidence="2">
    <location>
        <begin position="22"/>
        <end position="311"/>
    </location>
</feature>
<evidence type="ECO:0008006" key="5">
    <source>
        <dbReference type="Google" id="ProtNLM"/>
    </source>
</evidence>
<dbReference type="RefSeq" id="WP_127440432.1">
    <property type="nucleotide sequence ID" value="NZ_CP121271.1"/>
</dbReference>
<gene>
    <name evidence="3" type="ORF">P7W03_14965</name>
</gene>
<keyword evidence="2" id="KW-0732">Signal</keyword>
<sequence>MRRHVRRSTFTALLLAAAATASLTGCQSGPSDTGGTDGTGATAPAGSAASGKPDGSASASRPASGGAEAAAAPSASASASEGPFAGLSATEISDRALEATTGARSLRMTGDVPDEESGGMIRIDLALDREGECAGTMSMDGQGEAELIKTGDTVYLKYDEQFLRAQSEGEPQADTEALVSLLADRWTKMSATGPDAKDMTSFCDLDTMLDGADGSGEGDGSDGDGDTQVTRGRATTVDGAPAFTLLETDGQDRSTLYIAAEGKPYLLRFDHASGSAGDSGTLLFSDYDEPVPTDAPTGDVLDLDAMNQRTA</sequence>
<evidence type="ECO:0000256" key="2">
    <source>
        <dbReference type="SAM" id="SignalP"/>
    </source>
</evidence>
<accession>A0AAX3ZJ02</accession>
<dbReference type="AlphaFoldDB" id="A0AAX3ZJ02"/>
<dbReference type="Gene3D" id="2.50.20.20">
    <property type="match status" value="1"/>
</dbReference>
<feature type="region of interest" description="Disordered" evidence="1">
    <location>
        <begin position="210"/>
        <end position="232"/>
    </location>
</feature>
<name>A0AAX3ZJ02_STRRO</name>
<feature type="region of interest" description="Disordered" evidence="1">
    <location>
        <begin position="23"/>
        <end position="82"/>
    </location>
</feature>
<dbReference type="PROSITE" id="PS51257">
    <property type="entry name" value="PROKAR_LIPOPROTEIN"/>
    <property type="match status" value="1"/>
</dbReference>